<dbReference type="InterPro" id="IPR014756">
    <property type="entry name" value="Ig_E-set"/>
</dbReference>
<organism evidence="3 4">
    <name type="scientific">Gnathostoma spinigerum</name>
    <dbReference type="NCBI Taxonomy" id="75299"/>
    <lineage>
        <taxon>Eukaryota</taxon>
        <taxon>Metazoa</taxon>
        <taxon>Ecdysozoa</taxon>
        <taxon>Nematoda</taxon>
        <taxon>Chromadorea</taxon>
        <taxon>Rhabditida</taxon>
        <taxon>Spirurina</taxon>
        <taxon>Gnathostomatomorpha</taxon>
        <taxon>Gnathostomatoidea</taxon>
        <taxon>Gnathostomatidae</taxon>
        <taxon>Gnathostoma</taxon>
    </lineage>
</organism>
<dbReference type="InterPro" id="IPR011021">
    <property type="entry name" value="Arrestin-like_N"/>
</dbReference>
<protein>
    <recommendedName>
        <fullName evidence="2">Arrestin C-terminal-like domain-containing protein</fullName>
    </recommendedName>
</protein>
<dbReference type="Pfam" id="PF02752">
    <property type="entry name" value="Arrestin_C"/>
    <property type="match status" value="1"/>
</dbReference>
<dbReference type="PANTHER" id="PTHR11188">
    <property type="entry name" value="ARRESTIN DOMAIN CONTAINING PROTEIN"/>
    <property type="match status" value="1"/>
</dbReference>
<reference evidence="3 4" key="1">
    <citation type="submission" date="2024-08" db="EMBL/GenBank/DDBJ databases">
        <title>Gnathostoma spinigerum genome.</title>
        <authorList>
            <person name="Gonzalez-Bertolin B."/>
            <person name="Monzon S."/>
            <person name="Zaballos A."/>
            <person name="Jimenez P."/>
            <person name="Dekumyoy P."/>
            <person name="Varona S."/>
            <person name="Cuesta I."/>
            <person name="Sumanam S."/>
            <person name="Adisakwattana P."/>
            <person name="Gasser R.B."/>
            <person name="Hernandez-Gonzalez A."/>
            <person name="Young N.D."/>
            <person name="Perteguer M.J."/>
        </authorList>
    </citation>
    <scope>NUCLEOTIDE SEQUENCE [LARGE SCALE GENOMIC DNA]</scope>
    <source>
        <strain evidence="3">AL3</strain>
        <tissue evidence="3">Liver</tissue>
    </source>
</reference>
<dbReference type="InterPro" id="IPR011022">
    <property type="entry name" value="Arrestin_C-like"/>
</dbReference>
<comment type="caution">
    <text evidence="3">The sequence shown here is derived from an EMBL/GenBank/DDBJ whole genome shotgun (WGS) entry which is preliminary data.</text>
</comment>
<dbReference type="Gene3D" id="2.60.40.640">
    <property type="match status" value="2"/>
</dbReference>
<dbReference type="SUPFAM" id="SSF81296">
    <property type="entry name" value="E set domains"/>
    <property type="match status" value="2"/>
</dbReference>
<evidence type="ECO:0000256" key="1">
    <source>
        <dbReference type="ARBA" id="ARBA00005298"/>
    </source>
</evidence>
<dbReference type="InterPro" id="IPR050357">
    <property type="entry name" value="Arrestin_domain-protein"/>
</dbReference>
<dbReference type="AlphaFoldDB" id="A0ABD6E599"/>
<name>A0ABD6E599_9BILA</name>
<comment type="similarity">
    <text evidence="1">Belongs to the arrestin family.</text>
</comment>
<dbReference type="InterPro" id="IPR014752">
    <property type="entry name" value="Arrestin-like_C"/>
</dbReference>
<evidence type="ECO:0000313" key="4">
    <source>
        <dbReference type="Proteomes" id="UP001608902"/>
    </source>
</evidence>
<evidence type="ECO:0000313" key="3">
    <source>
        <dbReference type="EMBL" id="MFH4974770.1"/>
    </source>
</evidence>
<feature type="domain" description="Arrestin C-terminal-like" evidence="2">
    <location>
        <begin position="180"/>
        <end position="309"/>
    </location>
</feature>
<keyword evidence="4" id="KW-1185">Reference proteome</keyword>
<sequence>MVKLERFDIEFDNAECTYFAGQEVTGKVVIETCEPKKVSEILLELKGRARTHWTKHSGKSRSHCSQSEPYFCEQFNTCYTHKFSSPTKDGKGTERILPEGRHEIPFSYTLPKSLPSSFEGEFGHIRYTCRATCERPWDFDIVSKKAFTVIGIEDINENPALLEPTSASECNSSLRFCFRKQGSISAELSLDRAGFTPGENLYVNAKVQNDSQRVIKGMFLRMKQHVNYRAKTFAGSEHVKTANKVIVKKERGEVAAHCSYLWNNEKIEVPSVPPKLSRCKIIEVTYSIELEVLGVLTVAIPISICTIPRLSDFIMKAKNGNGSSSSGVVFVQDGDSVVHVTVTDERGQTIETSEDDNLTPETEAIISRRKRVRMPSSILTELYPSLPSPYYKESHFGQSDISEDKENFQFGEKLFAPKYPFYNE</sequence>
<proteinExistence type="inferred from homology"/>
<dbReference type="Pfam" id="PF00339">
    <property type="entry name" value="Arrestin_N"/>
    <property type="match status" value="1"/>
</dbReference>
<dbReference type="Proteomes" id="UP001608902">
    <property type="component" value="Unassembled WGS sequence"/>
</dbReference>
<dbReference type="PANTHER" id="PTHR11188:SF176">
    <property type="entry name" value="ARRESTIN DOMAIN-CONTAINING PROTEIN 1"/>
    <property type="match status" value="1"/>
</dbReference>
<dbReference type="SMART" id="SM01017">
    <property type="entry name" value="Arrestin_C"/>
    <property type="match status" value="1"/>
</dbReference>
<evidence type="ECO:0000259" key="2">
    <source>
        <dbReference type="SMART" id="SM01017"/>
    </source>
</evidence>
<accession>A0ABD6E599</accession>
<gene>
    <name evidence="3" type="ORF">AB6A40_001479</name>
</gene>
<dbReference type="EMBL" id="JBGFUD010000556">
    <property type="protein sequence ID" value="MFH4974770.1"/>
    <property type="molecule type" value="Genomic_DNA"/>
</dbReference>